<dbReference type="InterPro" id="IPR011986">
    <property type="entry name" value="Xdiol_dOase_LigA"/>
</dbReference>
<comment type="caution">
    <text evidence="2">The sequence shown here is derived from an EMBL/GenBank/DDBJ whole genome shotgun (WGS) entry which is preliminary data.</text>
</comment>
<proteinExistence type="predicted"/>
<keyword evidence="2" id="KW-0223">Dioxygenase</keyword>
<dbReference type="NCBIfam" id="TIGR02792">
    <property type="entry name" value="PCA_ligA"/>
    <property type="match status" value="1"/>
</dbReference>
<dbReference type="SUPFAM" id="SSF48076">
    <property type="entry name" value="LigA subunit of an aromatic-ring-opening dioxygenase LigAB"/>
    <property type="match status" value="1"/>
</dbReference>
<evidence type="ECO:0000259" key="1">
    <source>
        <dbReference type="Pfam" id="PF07746"/>
    </source>
</evidence>
<dbReference type="NCBIfam" id="NF009917">
    <property type="entry name" value="PRK13377.1"/>
    <property type="match status" value="1"/>
</dbReference>
<feature type="domain" description="Extradiol ring-cleavage dioxygenase LigAB LigA subunit" evidence="1">
    <location>
        <begin position="27"/>
        <end position="112"/>
    </location>
</feature>
<keyword evidence="3" id="KW-1185">Reference proteome</keyword>
<accession>A0A2T8HU28</accession>
<reference evidence="2 3" key="1">
    <citation type="submission" date="2018-04" db="EMBL/GenBank/DDBJ databases">
        <title>Pararhodobacter oceanense sp. nov., isolated from marine intertidal sediment.</title>
        <authorList>
            <person name="Wang X.-L."/>
            <person name="Du Z.-J."/>
        </authorList>
    </citation>
    <scope>NUCLEOTIDE SEQUENCE [LARGE SCALE GENOMIC DNA]</scope>
    <source>
        <strain evidence="2 3">AM505</strain>
    </source>
</reference>
<dbReference type="OrthoDB" id="7864521at2"/>
<evidence type="ECO:0000313" key="2">
    <source>
        <dbReference type="EMBL" id="PVH28905.1"/>
    </source>
</evidence>
<dbReference type="Pfam" id="PF07746">
    <property type="entry name" value="LigA"/>
    <property type="match status" value="1"/>
</dbReference>
<dbReference type="AlphaFoldDB" id="A0A2T8HU28"/>
<dbReference type="EMBL" id="QDKM01000003">
    <property type="protein sequence ID" value="PVH28905.1"/>
    <property type="molecule type" value="Genomic_DNA"/>
</dbReference>
<dbReference type="InterPro" id="IPR036622">
    <property type="entry name" value="LigA_sf"/>
</dbReference>
<protein>
    <submittedName>
        <fullName evidence="2">Protocatechuate 4,5-dioxygenase subunit alpha</fullName>
    </submittedName>
</protein>
<dbReference type="Proteomes" id="UP000245911">
    <property type="component" value="Unassembled WGS sequence"/>
</dbReference>
<gene>
    <name evidence="2" type="primary">ligA</name>
    <name evidence="2" type="ORF">DDE20_07645</name>
</gene>
<keyword evidence="2" id="KW-0560">Oxidoreductase</keyword>
<dbReference type="GO" id="GO:0051213">
    <property type="term" value="F:dioxygenase activity"/>
    <property type="evidence" value="ECO:0007669"/>
    <property type="project" value="UniProtKB-KW"/>
</dbReference>
<dbReference type="InterPro" id="IPR014159">
    <property type="entry name" value="PCA_LigA"/>
</dbReference>
<name>A0A2T8HU28_9RHOB</name>
<organism evidence="2 3">
    <name type="scientific">Pararhodobacter oceanensis</name>
    <dbReference type="NCBI Taxonomy" id="2172121"/>
    <lineage>
        <taxon>Bacteria</taxon>
        <taxon>Pseudomonadati</taxon>
        <taxon>Pseudomonadota</taxon>
        <taxon>Alphaproteobacteria</taxon>
        <taxon>Rhodobacterales</taxon>
        <taxon>Paracoccaceae</taxon>
        <taxon>Pararhodobacter</taxon>
    </lineage>
</organism>
<dbReference type="Gene3D" id="1.10.700.10">
    <property type="entry name" value="Dioxygenase LigAB, LigA subunit"/>
    <property type="match status" value="1"/>
</dbReference>
<sequence>MMTQKDYEDIPGTFVFDADRSREGYHLNQFCISLRLQKNRDAFNADEAAYLDKYPMTEAQRAAVVARDWNLLLELGGNIYYTSKLAANDGINFQNLAGLMTGMGVDDYRDMMLKGGRSIEGNRYKSEWGED</sequence>
<evidence type="ECO:0000313" key="3">
    <source>
        <dbReference type="Proteomes" id="UP000245911"/>
    </source>
</evidence>